<dbReference type="GO" id="GO:0016887">
    <property type="term" value="F:ATP hydrolysis activity"/>
    <property type="evidence" value="ECO:0007669"/>
    <property type="project" value="InterPro"/>
</dbReference>
<accession>A0A9N9JXM7</accession>
<name>A0A9N9JXM7_9GLOM</name>
<dbReference type="PANTHER" id="PTHR22605:SF1">
    <property type="entry name" value="RZ-TYPE DOMAIN-CONTAINING PROTEIN"/>
    <property type="match status" value="1"/>
</dbReference>
<dbReference type="EMBL" id="CAJVPZ010068859">
    <property type="protein sequence ID" value="CAG8798471.1"/>
    <property type="molecule type" value="Genomic_DNA"/>
</dbReference>
<comment type="caution">
    <text evidence="1">The sequence shown here is derived from an EMBL/GenBank/DDBJ whole genome shotgun (WGS) entry which is preliminary data.</text>
</comment>
<dbReference type="AlphaFoldDB" id="A0A9N9JXM7"/>
<sequence>MCVEAGKLLILTDLDMIYGNFLLFIAVNNVQSNNLTTVHLNTPYTKYFARVALGAHSNPMLYVNPEFKCILVMDEKKLEHTDPPLLNRFEKQRLTINDLLLEHHISLCKTLNEWVQQISMLEQTEAQNKNEFSVNDIFIGYDKEETIQSLVFDQCKKDGDIDDDLILRRCKERLIDTATSDGIVRAKQSILSKQKPDEVVEWTDQEGQLIIINTFSNINTDIKACLNEVTCQIDKLSTFKTEAQLQNRIKHFWLDSDDELLILQLAKFIIEQIREKYKKKRQTNDDILPKHA</sequence>
<protein>
    <submittedName>
        <fullName evidence="1">9932_t:CDS:1</fullName>
    </submittedName>
</protein>
<evidence type="ECO:0000313" key="2">
    <source>
        <dbReference type="Proteomes" id="UP000789396"/>
    </source>
</evidence>
<dbReference type="GO" id="GO:0004842">
    <property type="term" value="F:ubiquitin-protein transferase activity"/>
    <property type="evidence" value="ECO:0007669"/>
    <property type="project" value="InterPro"/>
</dbReference>
<organism evidence="1 2">
    <name type="scientific">Racocetra fulgida</name>
    <dbReference type="NCBI Taxonomy" id="60492"/>
    <lineage>
        <taxon>Eukaryota</taxon>
        <taxon>Fungi</taxon>
        <taxon>Fungi incertae sedis</taxon>
        <taxon>Mucoromycota</taxon>
        <taxon>Glomeromycotina</taxon>
        <taxon>Glomeromycetes</taxon>
        <taxon>Diversisporales</taxon>
        <taxon>Gigasporaceae</taxon>
        <taxon>Racocetra</taxon>
    </lineage>
</organism>
<evidence type="ECO:0000313" key="1">
    <source>
        <dbReference type="EMBL" id="CAG8798471.1"/>
    </source>
</evidence>
<dbReference type="InterPro" id="IPR031248">
    <property type="entry name" value="RNF213"/>
</dbReference>
<keyword evidence="2" id="KW-1185">Reference proteome</keyword>
<reference evidence="1" key="1">
    <citation type="submission" date="2021-06" db="EMBL/GenBank/DDBJ databases">
        <authorList>
            <person name="Kallberg Y."/>
            <person name="Tangrot J."/>
            <person name="Rosling A."/>
        </authorList>
    </citation>
    <scope>NUCLEOTIDE SEQUENCE</scope>
    <source>
        <strain evidence="1">IN212</strain>
    </source>
</reference>
<gene>
    <name evidence="1" type="ORF">RFULGI_LOCUS17487</name>
</gene>
<dbReference type="OrthoDB" id="2434080at2759"/>
<feature type="non-terminal residue" evidence="1">
    <location>
        <position position="1"/>
    </location>
</feature>
<dbReference type="Proteomes" id="UP000789396">
    <property type="component" value="Unassembled WGS sequence"/>
</dbReference>
<proteinExistence type="predicted"/>
<dbReference type="PANTHER" id="PTHR22605">
    <property type="entry name" value="RZ-TYPE DOMAIN-CONTAINING PROTEIN"/>
    <property type="match status" value="1"/>
</dbReference>